<sequence length="546" mass="59518">MKRVTFTTFLQRLLCGGKSENRGVSRSQAGAGAVTAVGFLGACIAVVAFAVDSTRMTSDSAQLKHATDAAAMAVAQAYAKDPTTNVNEMAERYIKANLGMDSSQLGKDMEISVTPMTWEEYDGFRVTAVFKAKPVAMGGQTTPVEVSSAAVAVYNPLEIALVLPNTSAEDAGELAVLRRLSKEFASKLIEDRPDRWMALVPYSQTVNVYDRKNTNRIREWAESAALKPVELTSLFMRNSYGISNLASRRMPDLQKELLAVYRGLNIGDNYFWTKPPAASFKVHYRHDLPINAPQMPYIQWTGPNPDFGEATGTSDTRYIVADKGCPAAPLLPLTNDMNAIITRLGEMKSQFNVNYAIAMGWGAMALSPAFRGSGGWGDLEHPLDFSSKTNTNIKAIVMLANTMGNWFDSDAYNFYVGQSSASESSSQSGSTDPDDTSTGDPTDEGNTEAKVYGPVAKRFKSLCQSFRQKDILFYFIGVRPGDPEDYGRAIFGKHGYPGLLYCESSSGDVGFVNADSFASGEGYIRERLEKIAASLENKSSFARLVE</sequence>
<evidence type="ECO:0000256" key="2">
    <source>
        <dbReference type="SAM" id="Phobius"/>
    </source>
</evidence>
<keyword evidence="4" id="KW-1185">Reference proteome</keyword>
<keyword evidence="2" id="KW-0472">Membrane</keyword>
<evidence type="ECO:0000256" key="1">
    <source>
        <dbReference type="SAM" id="MobiDB-lite"/>
    </source>
</evidence>
<evidence type="ECO:0000313" key="4">
    <source>
        <dbReference type="Proteomes" id="UP000539075"/>
    </source>
</evidence>
<gene>
    <name evidence="3" type="ORF">HNQ38_000194</name>
</gene>
<feature type="region of interest" description="Disordered" evidence="1">
    <location>
        <begin position="422"/>
        <end position="450"/>
    </location>
</feature>
<proteinExistence type="predicted"/>
<feature type="transmembrane region" description="Helical" evidence="2">
    <location>
        <begin position="29"/>
        <end position="51"/>
    </location>
</feature>
<dbReference type="Proteomes" id="UP000539075">
    <property type="component" value="Unassembled WGS sequence"/>
</dbReference>
<feature type="compositionally biased region" description="Acidic residues" evidence="1">
    <location>
        <begin position="432"/>
        <end position="446"/>
    </location>
</feature>
<evidence type="ECO:0000313" key="3">
    <source>
        <dbReference type="EMBL" id="MBB5142131.1"/>
    </source>
</evidence>
<feature type="compositionally biased region" description="Low complexity" evidence="1">
    <location>
        <begin position="422"/>
        <end position="431"/>
    </location>
</feature>
<protein>
    <submittedName>
        <fullName evidence="3">Flp pilus assembly protein TadG</fullName>
    </submittedName>
</protein>
<organism evidence="3 4">
    <name type="scientific">Desulfovibrio intestinalis</name>
    <dbReference type="NCBI Taxonomy" id="58621"/>
    <lineage>
        <taxon>Bacteria</taxon>
        <taxon>Pseudomonadati</taxon>
        <taxon>Thermodesulfobacteriota</taxon>
        <taxon>Desulfovibrionia</taxon>
        <taxon>Desulfovibrionales</taxon>
        <taxon>Desulfovibrionaceae</taxon>
        <taxon>Desulfovibrio</taxon>
    </lineage>
</organism>
<keyword evidence="2" id="KW-1133">Transmembrane helix</keyword>
<comment type="caution">
    <text evidence="3">The sequence shown here is derived from an EMBL/GenBank/DDBJ whole genome shotgun (WGS) entry which is preliminary data.</text>
</comment>
<name>A0A7W8FET1_9BACT</name>
<dbReference type="AlphaFoldDB" id="A0A7W8FET1"/>
<dbReference type="RefSeq" id="WP_221277758.1">
    <property type="nucleotide sequence ID" value="NZ_JACHGO010000001.1"/>
</dbReference>
<reference evidence="3 4" key="1">
    <citation type="submission" date="2020-08" db="EMBL/GenBank/DDBJ databases">
        <title>Genomic Encyclopedia of Type Strains, Phase IV (KMG-IV): sequencing the most valuable type-strain genomes for metagenomic binning, comparative biology and taxonomic classification.</title>
        <authorList>
            <person name="Goeker M."/>
        </authorList>
    </citation>
    <scope>NUCLEOTIDE SEQUENCE [LARGE SCALE GENOMIC DNA]</scope>
    <source>
        <strain evidence="3 4">DSM 11275</strain>
    </source>
</reference>
<dbReference type="EMBL" id="JACHGO010000001">
    <property type="protein sequence ID" value="MBB5142131.1"/>
    <property type="molecule type" value="Genomic_DNA"/>
</dbReference>
<keyword evidence="2" id="KW-0812">Transmembrane</keyword>
<accession>A0A7W8FET1</accession>